<comment type="caution">
    <text evidence="3">The sequence shown here is derived from an EMBL/GenBank/DDBJ whole genome shotgun (WGS) entry which is preliminary data.</text>
</comment>
<dbReference type="Pfam" id="PF23387">
    <property type="entry name" value="TPR_IFT80_172"/>
    <property type="match status" value="1"/>
</dbReference>
<dbReference type="SUPFAM" id="SSF50978">
    <property type="entry name" value="WD40 repeat-like"/>
    <property type="match status" value="1"/>
</dbReference>
<dbReference type="InterPro" id="IPR036322">
    <property type="entry name" value="WD40_repeat_dom_sf"/>
</dbReference>
<evidence type="ECO:0000313" key="4">
    <source>
        <dbReference type="Proteomes" id="UP001432027"/>
    </source>
</evidence>
<dbReference type="GO" id="GO:0005929">
    <property type="term" value="C:cilium"/>
    <property type="evidence" value="ECO:0007669"/>
    <property type="project" value="TreeGrafter"/>
</dbReference>
<dbReference type="PANTHER" id="PTHR24098">
    <property type="entry name" value="OUTER SEGMENT 5"/>
    <property type="match status" value="1"/>
</dbReference>
<feature type="non-terminal residue" evidence="3">
    <location>
        <position position="382"/>
    </location>
</feature>
<evidence type="ECO:0000259" key="2">
    <source>
        <dbReference type="Pfam" id="PF23387"/>
    </source>
</evidence>
<organism evidence="3 4">
    <name type="scientific">Pristionchus entomophagus</name>
    <dbReference type="NCBI Taxonomy" id="358040"/>
    <lineage>
        <taxon>Eukaryota</taxon>
        <taxon>Metazoa</taxon>
        <taxon>Ecdysozoa</taxon>
        <taxon>Nematoda</taxon>
        <taxon>Chromadorea</taxon>
        <taxon>Rhabditida</taxon>
        <taxon>Rhabditina</taxon>
        <taxon>Diplogasteromorpha</taxon>
        <taxon>Diplogasteroidea</taxon>
        <taxon>Neodiplogasteridae</taxon>
        <taxon>Pristionchus</taxon>
    </lineage>
</organism>
<keyword evidence="4" id="KW-1185">Reference proteome</keyword>
<feature type="domain" description="IFT80 second beta-propeller" evidence="1">
    <location>
        <begin position="4"/>
        <end position="209"/>
    </location>
</feature>
<dbReference type="PANTHER" id="PTHR24098:SF0">
    <property type="entry name" value="OUTER SEGMENT 5"/>
    <property type="match status" value="1"/>
</dbReference>
<sequence>LRISRLFLLADGAGLYVFGYEGRLVSELRLPNSALGAGHHERTIALSGDTVAVVDKVDSKQIHVLDPQTSKNQGDGKITHSAEVEEICLSQSGNINNRMLAVIDSAGSVHVAIIKTFGKVSRTAKLGTLVNRICFHDQWPMLAGLQEGQLMVWPCPSIAFDHHDLLEKTTITKRVEQLGRFPELLNFTKNSILLRRSDGSLLPSAFSPFPAALLAQLEESKWDNAIRLCRHMNDDSLWAMLAGLAMQAKNIYTAEIAFGSLDEIEKVEFLRDIRNEKDKDIRAAMMTMLSGKTTEADTMLEKTGHSFRALMLNITSFKWDRALDIAVKKPDLLEIVIGYRQKYLQEMGRQETNEKFLKYQSQVEIDWPHIRQTIATERAKTE</sequence>
<dbReference type="EMBL" id="BTSX01000006">
    <property type="protein sequence ID" value="GMT04173.1"/>
    <property type="molecule type" value="Genomic_DNA"/>
</dbReference>
<dbReference type="FunFam" id="1.25.40.470:FF:000007">
    <property type="entry name" value="Intraflagellar transport 80 homolog (Chlamydomonas)"/>
    <property type="match status" value="1"/>
</dbReference>
<dbReference type="GO" id="GO:0030992">
    <property type="term" value="C:intraciliary transport particle B"/>
    <property type="evidence" value="ECO:0007669"/>
    <property type="project" value="TreeGrafter"/>
</dbReference>
<feature type="domain" description="IFT80/172/WDR35 TPR" evidence="2">
    <location>
        <begin position="237"/>
        <end position="380"/>
    </location>
</feature>
<dbReference type="GO" id="GO:0060271">
    <property type="term" value="P:cilium assembly"/>
    <property type="evidence" value="ECO:0007669"/>
    <property type="project" value="TreeGrafter"/>
</dbReference>
<dbReference type="InterPro" id="IPR056456">
    <property type="entry name" value="Beta-prop_IFT80_2nd"/>
</dbReference>
<dbReference type="Pfam" id="PF23335">
    <property type="entry name" value="Beta-prop_IFT80_2nd"/>
    <property type="match status" value="1"/>
</dbReference>
<feature type="non-terminal residue" evidence="3">
    <location>
        <position position="1"/>
    </location>
</feature>
<evidence type="ECO:0000313" key="3">
    <source>
        <dbReference type="EMBL" id="GMT04173.1"/>
    </source>
</evidence>
<evidence type="ECO:0000259" key="1">
    <source>
        <dbReference type="Pfam" id="PF23335"/>
    </source>
</evidence>
<accession>A0AAV5UBX1</accession>
<name>A0AAV5UBX1_9BILA</name>
<dbReference type="Proteomes" id="UP001432027">
    <property type="component" value="Unassembled WGS sequence"/>
</dbReference>
<protein>
    <submittedName>
        <fullName evidence="3">Uncharacterized protein</fullName>
    </submittedName>
</protein>
<dbReference type="Gene3D" id="1.25.40.470">
    <property type="match status" value="1"/>
</dbReference>
<dbReference type="InterPro" id="IPR056157">
    <property type="entry name" value="TPR_IFT80_172_dom"/>
</dbReference>
<reference evidence="3" key="1">
    <citation type="submission" date="2023-10" db="EMBL/GenBank/DDBJ databases">
        <title>Genome assembly of Pristionchus species.</title>
        <authorList>
            <person name="Yoshida K."/>
            <person name="Sommer R.J."/>
        </authorList>
    </citation>
    <scope>NUCLEOTIDE SEQUENCE</scope>
    <source>
        <strain evidence="3">RS0144</strain>
    </source>
</reference>
<dbReference type="AlphaFoldDB" id="A0AAV5UBX1"/>
<gene>
    <name evidence="3" type="ORF">PENTCL1PPCAC_26347</name>
</gene>
<proteinExistence type="predicted"/>